<dbReference type="GO" id="GO:0004714">
    <property type="term" value="F:transmembrane receptor protein tyrosine kinase activity"/>
    <property type="evidence" value="ECO:0007669"/>
    <property type="project" value="UniProtKB-EC"/>
</dbReference>
<dbReference type="GO" id="GO:0061564">
    <property type="term" value="P:axon development"/>
    <property type="evidence" value="ECO:0007669"/>
    <property type="project" value="UniProtKB-ARBA"/>
</dbReference>
<evidence type="ECO:0000313" key="12">
    <source>
        <dbReference type="Proteomes" id="UP000095282"/>
    </source>
</evidence>
<keyword evidence="4" id="KW-0547">Nucleotide-binding</keyword>
<name>A0A1I7UWM6_9PELO</name>
<dbReference type="GO" id="GO:0043235">
    <property type="term" value="C:receptor complex"/>
    <property type="evidence" value="ECO:0007669"/>
    <property type="project" value="TreeGrafter"/>
</dbReference>
<keyword evidence="8" id="KW-0829">Tyrosine-protein kinase</keyword>
<dbReference type="GO" id="GO:0005886">
    <property type="term" value="C:plasma membrane"/>
    <property type="evidence" value="ECO:0007669"/>
    <property type="project" value="TreeGrafter"/>
</dbReference>
<evidence type="ECO:0000256" key="1">
    <source>
        <dbReference type="ARBA" id="ARBA00004308"/>
    </source>
</evidence>
<dbReference type="eggNOG" id="KOG0200">
    <property type="taxonomic scope" value="Eukaryota"/>
</dbReference>
<dbReference type="GO" id="GO:0007169">
    <property type="term" value="P:cell surface receptor protein tyrosine kinase signaling pathway"/>
    <property type="evidence" value="ECO:0007669"/>
    <property type="project" value="TreeGrafter"/>
</dbReference>
<evidence type="ECO:0000256" key="8">
    <source>
        <dbReference type="ARBA" id="ARBA00023137"/>
    </source>
</evidence>
<dbReference type="Gene3D" id="1.10.510.10">
    <property type="entry name" value="Transferase(Phosphotransferase) domain 1"/>
    <property type="match status" value="1"/>
</dbReference>
<feature type="compositionally biased region" description="Polar residues" evidence="10">
    <location>
        <begin position="11"/>
        <end position="22"/>
    </location>
</feature>
<dbReference type="EC" id="2.7.10.1" evidence="2"/>
<evidence type="ECO:0000256" key="7">
    <source>
        <dbReference type="ARBA" id="ARBA00023136"/>
    </source>
</evidence>
<dbReference type="GO" id="GO:0048680">
    <property type="term" value="P:positive regulation of axon regeneration"/>
    <property type="evidence" value="ECO:0007669"/>
    <property type="project" value="UniProtKB-ARBA"/>
</dbReference>
<reference evidence="13" key="1">
    <citation type="submission" date="2016-11" db="UniProtKB">
        <authorList>
            <consortium name="WormBaseParasite"/>
        </authorList>
    </citation>
    <scope>IDENTIFICATION</scope>
</reference>
<keyword evidence="12" id="KW-1185">Reference proteome</keyword>
<dbReference type="SMART" id="SM00219">
    <property type="entry name" value="TyrKc"/>
    <property type="match status" value="1"/>
</dbReference>
<dbReference type="SUPFAM" id="SSF56112">
    <property type="entry name" value="Protein kinase-like (PK-like)"/>
    <property type="match status" value="1"/>
</dbReference>
<dbReference type="GO" id="GO:0012505">
    <property type="term" value="C:endomembrane system"/>
    <property type="evidence" value="ECO:0007669"/>
    <property type="project" value="UniProtKB-SubCell"/>
</dbReference>
<evidence type="ECO:0000313" key="13">
    <source>
        <dbReference type="WBParaSite" id="Csp11.Scaffold630.g20084.t1"/>
    </source>
</evidence>
<dbReference type="Pfam" id="PF07714">
    <property type="entry name" value="PK_Tyr_Ser-Thr"/>
    <property type="match status" value="1"/>
</dbReference>
<proteinExistence type="predicted"/>
<dbReference type="Proteomes" id="UP000095282">
    <property type="component" value="Unplaced"/>
</dbReference>
<feature type="region of interest" description="Disordered" evidence="10">
    <location>
        <begin position="1"/>
        <end position="22"/>
    </location>
</feature>
<accession>A0A1I7UWM6</accession>
<evidence type="ECO:0000256" key="5">
    <source>
        <dbReference type="ARBA" id="ARBA00022777"/>
    </source>
</evidence>
<dbReference type="CDD" id="cd00192">
    <property type="entry name" value="PTKc"/>
    <property type="match status" value="1"/>
</dbReference>
<dbReference type="PANTHER" id="PTHR24416:SF503">
    <property type="entry name" value="PROTEIN KINASE DOMAIN-CONTAINING PROTEIN-RELATED"/>
    <property type="match status" value="1"/>
</dbReference>
<sequence>MSSKFHVDWKPSSTAQSSNEEQSLFPSRNFEIEKKNLLIKEVLNGVKDPKDQIQYRMVMNELAIYQDVQYHPNLLEFKGFVINDKNPPSIVFKYSGEENLLKVLRRRRSLGTVEREENGFVLVDRIENSNNQESIDRKDTDLCSDLTRYALDIAEGMEYLASLSYVHRDVALRNMYITSDGTVRIGDLGLARKNERTTCYTIRTKEMPLSHHWMAPETFEHKKFTKESDVWSYGVCLHEIFTLGDVPYKGVEDMLKYLNRGRRLAKPDYCNEEIYEFMKKCWDANPKDRPTFADCVSFFKEQVKKQENGKDEARQE</sequence>
<organism evidence="12 13">
    <name type="scientific">Caenorhabditis tropicalis</name>
    <dbReference type="NCBI Taxonomy" id="1561998"/>
    <lineage>
        <taxon>Eukaryota</taxon>
        <taxon>Metazoa</taxon>
        <taxon>Ecdysozoa</taxon>
        <taxon>Nematoda</taxon>
        <taxon>Chromadorea</taxon>
        <taxon>Rhabditida</taxon>
        <taxon>Rhabditina</taxon>
        <taxon>Rhabditomorpha</taxon>
        <taxon>Rhabditoidea</taxon>
        <taxon>Rhabditidae</taxon>
        <taxon>Peloderinae</taxon>
        <taxon>Caenorhabditis</taxon>
    </lineage>
</organism>
<evidence type="ECO:0000256" key="10">
    <source>
        <dbReference type="SAM" id="MobiDB-lite"/>
    </source>
</evidence>
<dbReference type="InterPro" id="IPR000719">
    <property type="entry name" value="Prot_kinase_dom"/>
</dbReference>
<evidence type="ECO:0000256" key="3">
    <source>
        <dbReference type="ARBA" id="ARBA00022679"/>
    </source>
</evidence>
<keyword evidence="6" id="KW-0067">ATP-binding</keyword>
<dbReference type="InterPro" id="IPR020635">
    <property type="entry name" value="Tyr_kinase_cat_dom"/>
</dbReference>
<dbReference type="GO" id="GO:0005524">
    <property type="term" value="F:ATP binding"/>
    <property type="evidence" value="ECO:0007669"/>
    <property type="project" value="UniProtKB-KW"/>
</dbReference>
<dbReference type="PRINTS" id="PR00109">
    <property type="entry name" value="TYRKINASE"/>
</dbReference>
<evidence type="ECO:0000256" key="9">
    <source>
        <dbReference type="ARBA" id="ARBA00051243"/>
    </source>
</evidence>
<evidence type="ECO:0000256" key="2">
    <source>
        <dbReference type="ARBA" id="ARBA00011902"/>
    </source>
</evidence>
<dbReference type="InterPro" id="IPR011009">
    <property type="entry name" value="Kinase-like_dom_sf"/>
</dbReference>
<dbReference type="InterPro" id="IPR008266">
    <property type="entry name" value="Tyr_kinase_AS"/>
</dbReference>
<dbReference type="FunFam" id="1.10.510.10:FF:001512">
    <property type="entry name" value="Receptor tyrosine-protein kinase erbB-2"/>
    <property type="match status" value="1"/>
</dbReference>
<dbReference type="PROSITE" id="PS50011">
    <property type="entry name" value="PROTEIN_KINASE_DOM"/>
    <property type="match status" value="1"/>
</dbReference>
<keyword evidence="7" id="KW-0472">Membrane</keyword>
<dbReference type="InterPro" id="IPR001245">
    <property type="entry name" value="Ser-Thr/Tyr_kinase_cat_dom"/>
</dbReference>
<dbReference type="PANTHER" id="PTHR24416">
    <property type="entry name" value="TYROSINE-PROTEIN KINASE RECEPTOR"/>
    <property type="match status" value="1"/>
</dbReference>
<comment type="subcellular location">
    <subcellularLocation>
        <location evidence="1">Endomembrane system</location>
    </subcellularLocation>
</comment>
<dbReference type="AlphaFoldDB" id="A0A1I7UWM6"/>
<dbReference type="InterPro" id="IPR050122">
    <property type="entry name" value="RTK"/>
</dbReference>
<evidence type="ECO:0000259" key="11">
    <source>
        <dbReference type="PROSITE" id="PS50011"/>
    </source>
</evidence>
<dbReference type="STRING" id="1561998.A0A1I7UWM6"/>
<keyword evidence="3" id="KW-0808">Transferase</keyword>
<dbReference type="PROSITE" id="PS00109">
    <property type="entry name" value="PROTEIN_KINASE_TYR"/>
    <property type="match status" value="1"/>
</dbReference>
<protein>
    <recommendedName>
        <fullName evidence="2">receptor protein-tyrosine kinase</fullName>
        <ecNumber evidence="2">2.7.10.1</ecNumber>
    </recommendedName>
</protein>
<evidence type="ECO:0000256" key="4">
    <source>
        <dbReference type="ARBA" id="ARBA00022741"/>
    </source>
</evidence>
<comment type="catalytic activity">
    <reaction evidence="9">
        <text>L-tyrosyl-[protein] + ATP = O-phospho-L-tyrosyl-[protein] + ADP + H(+)</text>
        <dbReference type="Rhea" id="RHEA:10596"/>
        <dbReference type="Rhea" id="RHEA-COMP:10136"/>
        <dbReference type="Rhea" id="RHEA-COMP:20101"/>
        <dbReference type="ChEBI" id="CHEBI:15378"/>
        <dbReference type="ChEBI" id="CHEBI:30616"/>
        <dbReference type="ChEBI" id="CHEBI:46858"/>
        <dbReference type="ChEBI" id="CHEBI:61978"/>
        <dbReference type="ChEBI" id="CHEBI:456216"/>
        <dbReference type="EC" id="2.7.10.1"/>
    </reaction>
</comment>
<feature type="domain" description="Protein kinase" evidence="11">
    <location>
        <begin position="1"/>
        <end position="299"/>
    </location>
</feature>
<dbReference type="WBParaSite" id="Csp11.Scaffold630.g20084.t1">
    <property type="protein sequence ID" value="Csp11.Scaffold630.g20084.t1"/>
    <property type="gene ID" value="Csp11.Scaffold630.g20084"/>
</dbReference>
<keyword evidence="5" id="KW-0418">Kinase</keyword>
<evidence type="ECO:0000256" key="6">
    <source>
        <dbReference type="ARBA" id="ARBA00022840"/>
    </source>
</evidence>